<dbReference type="OrthoDB" id="9808195at2"/>
<dbReference type="Proteomes" id="UP000199488">
    <property type="component" value="Unassembled WGS sequence"/>
</dbReference>
<dbReference type="InterPro" id="IPR002933">
    <property type="entry name" value="Peptidase_M20"/>
</dbReference>
<dbReference type="InterPro" id="IPR011650">
    <property type="entry name" value="Peptidase_M20_dimer"/>
</dbReference>
<dbReference type="PANTHER" id="PTHR32494:SF5">
    <property type="entry name" value="ALLANTOATE AMIDOHYDROLASE"/>
    <property type="match status" value="1"/>
</dbReference>
<dbReference type="RefSeq" id="WP_091615826.1">
    <property type="nucleotide sequence ID" value="NZ_FNNC01000006.1"/>
</dbReference>
<dbReference type="PANTHER" id="PTHR32494">
    <property type="entry name" value="ALLANTOATE DEIMINASE-RELATED"/>
    <property type="match status" value="1"/>
</dbReference>
<dbReference type="SUPFAM" id="SSF53187">
    <property type="entry name" value="Zn-dependent exopeptidases"/>
    <property type="match status" value="1"/>
</dbReference>
<dbReference type="NCBIfam" id="NF006771">
    <property type="entry name" value="PRK09290.1-5"/>
    <property type="match status" value="1"/>
</dbReference>
<evidence type="ECO:0000259" key="4">
    <source>
        <dbReference type="Pfam" id="PF07687"/>
    </source>
</evidence>
<keyword evidence="6" id="KW-1185">Reference proteome</keyword>
<keyword evidence="3" id="KW-0862">Zinc</keyword>
<feature type="binding site" evidence="3">
    <location>
        <position position="404"/>
    </location>
    <ligand>
        <name>Zn(2+)</name>
        <dbReference type="ChEBI" id="CHEBI:29105"/>
        <label>2</label>
    </ligand>
</feature>
<reference evidence="5 6" key="1">
    <citation type="submission" date="2016-10" db="EMBL/GenBank/DDBJ databases">
        <authorList>
            <person name="de Groot N.N."/>
        </authorList>
    </citation>
    <scope>NUCLEOTIDE SEQUENCE [LARGE SCALE GENOMIC DNA]</scope>
    <source>
        <strain evidence="5 6">DSM 23126</strain>
    </source>
</reference>
<organism evidence="5 6">
    <name type="scientific">Marinococcus luteus</name>
    <dbReference type="NCBI Taxonomy" id="1122204"/>
    <lineage>
        <taxon>Bacteria</taxon>
        <taxon>Bacillati</taxon>
        <taxon>Bacillota</taxon>
        <taxon>Bacilli</taxon>
        <taxon>Bacillales</taxon>
        <taxon>Bacillaceae</taxon>
        <taxon>Marinococcus</taxon>
    </lineage>
</organism>
<dbReference type="GO" id="GO:0046872">
    <property type="term" value="F:metal ion binding"/>
    <property type="evidence" value="ECO:0007669"/>
    <property type="project" value="UniProtKB-KW"/>
</dbReference>
<dbReference type="InterPro" id="IPR036264">
    <property type="entry name" value="Bact_exopeptidase_dim_dom"/>
</dbReference>
<protein>
    <submittedName>
        <fullName evidence="5">Allantoate deiminase</fullName>
    </submittedName>
</protein>
<comment type="cofactor">
    <cofactor evidence="3">
        <name>Zn(2+)</name>
        <dbReference type="ChEBI" id="CHEBI:29105"/>
    </cofactor>
    <text evidence="3">Binds 2 Zn(2+) ions per subunit.</text>
</comment>
<dbReference type="NCBIfam" id="TIGR01879">
    <property type="entry name" value="hydantase"/>
    <property type="match status" value="1"/>
</dbReference>
<evidence type="ECO:0000313" key="5">
    <source>
        <dbReference type="EMBL" id="SDW85724.1"/>
    </source>
</evidence>
<dbReference type="EMBL" id="FNNC01000006">
    <property type="protein sequence ID" value="SDW85724.1"/>
    <property type="molecule type" value="Genomic_DNA"/>
</dbReference>
<dbReference type="CDD" id="cd03884">
    <property type="entry name" value="M20_bAS"/>
    <property type="match status" value="1"/>
</dbReference>
<dbReference type="Gene3D" id="3.30.70.360">
    <property type="match status" value="1"/>
</dbReference>
<evidence type="ECO:0000256" key="2">
    <source>
        <dbReference type="ARBA" id="ARBA00022801"/>
    </source>
</evidence>
<dbReference type="SUPFAM" id="SSF55031">
    <property type="entry name" value="Bacterial exopeptidase dimerisation domain"/>
    <property type="match status" value="1"/>
</dbReference>
<dbReference type="AlphaFoldDB" id="A0A1H2WZP3"/>
<feature type="binding site" evidence="3">
    <location>
        <position position="112"/>
    </location>
    <ligand>
        <name>Zn(2+)</name>
        <dbReference type="ChEBI" id="CHEBI:29105"/>
        <label>2</label>
    </ligand>
</feature>
<proteinExistence type="inferred from homology"/>
<evidence type="ECO:0000256" key="3">
    <source>
        <dbReference type="PIRSR" id="PIRSR001235-1"/>
    </source>
</evidence>
<feature type="binding site" evidence="3">
    <location>
        <position position="212"/>
    </location>
    <ligand>
        <name>Zn(2+)</name>
        <dbReference type="ChEBI" id="CHEBI:29105"/>
        <label>1</label>
    </ligand>
</feature>
<keyword evidence="3" id="KW-0479">Metal-binding</keyword>
<name>A0A1H2WZP3_9BACI</name>
<dbReference type="STRING" id="1122204.SAMN05421781_2560"/>
<accession>A0A1H2WZP3</accession>
<gene>
    <name evidence="5" type="ORF">SAMN05421781_2560</name>
</gene>
<dbReference type="Pfam" id="PF01546">
    <property type="entry name" value="Peptidase_M20"/>
    <property type="match status" value="1"/>
</dbReference>
<keyword evidence="2" id="KW-0378">Hydrolase</keyword>
<dbReference type="Gene3D" id="3.40.630.10">
    <property type="entry name" value="Zn peptidases"/>
    <property type="match status" value="1"/>
</dbReference>
<dbReference type="InterPro" id="IPR010158">
    <property type="entry name" value="Amidase_Cbmase"/>
</dbReference>
<dbReference type="PIRSF" id="PIRSF001235">
    <property type="entry name" value="Amidase_carbamoylase"/>
    <property type="match status" value="1"/>
</dbReference>
<evidence type="ECO:0000313" key="6">
    <source>
        <dbReference type="Proteomes" id="UP000199488"/>
    </source>
</evidence>
<sequence>MGNEGFSRERLLQTIEESRGFPSIDPEVLARRLEELAAVGRTEEGGITRYVYTEDEQQAKNLFRSWMEEAGLSVREDGVGNIYGLWESGQAGAPIILTGSHLDTVKNGGAFDGALGCVSSLMAVEALKAEGAELECSIEIAVFVDEEGARFGSGMLGSRAAVGDISKDDFFQMRDDEGVTAAEAMKLMDYSPNKPEKNIYPRERLRAYLELHVEQGKQLEQQEASIGVVEGIAGPSWLDVDFFGETDHAGNTPMNIRKDAAAAAAEFILYLEQLPAMHSDSAVATVGRLSIEPNGSNVIAGEARLTADIRDLDEEVRDRMISLARSEAEKIAGRRGLTVSHEVAFRVKPVPVPEWIRRSIEDASQSIGLAAESLVSGASHDAMMFGAYVPFGLLFVPSFEGKSHTPEEFTELKDCVNGVAVLKETIRTIGTEKER</sequence>
<feature type="binding site" evidence="3">
    <location>
        <position position="147"/>
    </location>
    <ligand>
        <name>Zn(2+)</name>
        <dbReference type="ChEBI" id="CHEBI:29105"/>
        <label>2</label>
    </ligand>
</feature>
<dbReference type="GO" id="GO:0016813">
    <property type="term" value="F:hydrolase activity, acting on carbon-nitrogen (but not peptide) bonds, in linear amidines"/>
    <property type="evidence" value="ECO:0007669"/>
    <property type="project" value="InterPro"/>
</dbReference>
<feature type="binding site" evidence="3">
    <location>
        <position position="101"/>
    </location>
    <ligand>
        <name>Zn(2+)</name>
        <dbReference type="ChEBI" id="CHEBI:29105"/>
        <label>1</label>
    </ligand>
</feature>
<evidence type="ECO:0000256" key="1">
    <source>
        <dbReference type="ARBA" id="ARBA00006153"/>
    </source>
</evidence>
<feature type="binding site" evidence="3">
    <location>
        <position position="112"/>
    </location>
    <ligand>
        <name>Zn(2+)</name>
        <dbReference type="ChEBI" id="CHEBI:29105"/>
        <label>1</label>
    </ligand>
</feature>
<dbReference type="Pfam" id="PF07687">
    <property type="entry name" value="M20_dimer"/>
    <property type="match status" value="1"/>
</dbReference>
<feature type="domain" description="Peptidase M20 dimerisation" evidence="4">
    <location>
        <begin position="234"/>
        <end position="332"/>
    </location>
</feature>
<comment type="similarity">
    <text evidence="1">Belongs to the peptidase M20 family.</text>
</comment>